<dbReference type="Pfam" id="PF01230">
    <property type="entry name" value="HIT"/>
    <property type="match status" value="1"/>
</dbReference>
<dbReference type="RefSeq" id="WP_344191144.1">
    <property type="nucleotide sequence ID" value="NZ_BAAARN010000001.1"/>
</dbReference>
<evidence type="ECO:0000256" key="1">
    <source>
        <dbReference type="PROSITE-ProRule" id="PRU00464"/>
    </source>
</evidence>
<sequence length="139" mass="14852">MDCIFCQIVDGTVPATVVVDEPFVLGFLDTRPVFKGHVLLVPRIHVDTLPDLPAELLPVLMGAAQRTAGAVVAGLGAQGSFVAMNNVVSQSVPHLHVHVVPRTKGDGLRGFFWPRTKYTSDEEAQEYAARVSAALAPPP</sequence>
<dbReference type="InterPro" id="IPR036265">
    <property type="entry name" value="HIT-like_sf"/>
</dbReference>
<dbReference type="PRINTS" id="PR00332">
    <property type="entry name" value="HISTRIAD"/>
</dbReference>
<dbReference type="Proteomes" id="UP001501326">
    <property type="component" value="Unassembled WGS sequence"/>
</dbReference>
<feature type="domain" description="HIT" evidence="2">
    <location>
        <begin position="4"/>
        <end position="109"/>
    </location>
</feature>
<name>A0ABN3UIU5_9MICO</name>
<evidence type="ECO:0000313" key="3">
    <source>
        <dbReference type="EMBL" id="GAA2733490.1"/>
    </source>
</evidence>
<dbReference type="InterPro" id="IPR011146">
    <property type="entry name" value="HIT-like"/>
</dbReference>
<reference evidence="3 4" key="1">
    <citation type="journal article" date="2019" name="Int. J. Syst. Evol. Microbiol.">
        <title>The Global Catalogue of Microorganisms (GCM) 10K type strain sequencing project: providing services to taxonomists for standard genome sequencing and annotation.</title>
        <authorList>
            <consortium name="The Broad Institute Genomics Platform"/>
            <consortium name="The Broad Institute Genome Sequencing Center for Infectious Disease"/>
            <person name="Wu L."/>
            <person name="Ma J."/>
        </authorList>
    </citation>
    <scope>NUCLEOTIDE SEQUENCE [LARGE SCALE GENOMIC DNA]</scope>
    <source>
        <strain evidence="3 4">JCM 16378</strain>
    </source>
</reference>
<keyword evidence="4" id="KW-1185">Reference proteome</keyword>
<evidence type="ECO:0000259" key="2">
    <source>
        <dbReference type="PROSITE" id="PS51084"/>
    </source>
</evidence>
<organism evidence="3 4">
    <name type="scientific">Pedococcus aerophilus</name>
    <dbReference type="NCBI Taxonomy" id="436356"/>
    <lineage>
        <taxon>Bacteria</taxon>
        <taxon>Bacillati</taxon>
        <taxon>Actinomycetota</taxon>
        <taxon>Actinomycetes</taxon>
        <taxon>Micrococcales</taxon>
        <taxon>Intrasporangiaceae</taxon>
        <taxon>Pedococcus</taxon>
    </lineage>
</organism>
<dbReference type="EMBL" id="BAAARN010000001">
    <property type="protein sequence ID" value="GAA2733490.1"/>
    <property type="molecule type" value="Genomic_DNA"/>
</dbReference>
<dbReference type="SUPFAM" id="SSF54197">
    <property type="entry name" value="HIT-like"/>
    <property type="match status" value="1"/>
</dbReference>
<dbReference type="InterPro" id="IPR001310">
    <property type="entry name" value="Histidine_triad_HIT"/>
</dbReference>
<dbReference type="Gene3D" id="3.30.428.10">
    <property type="entry name" value="HIT-like"/>
    <property type="match status" value="1"/>
</dbReference>
<evidence type="ECO:0000313" key="4">
    <source>
        <dbReference type="Proteomes" id="UP001501326"/>
    </source>
</evidence>
<dbReference type="PANTHER" id="PTHR46648:SF1">
    <property type="entry name" value="ADENOSINE 5'-MONOPHOSPHORAMIDASE HNT1"/>
    <property type="match status" value="1"/>
</dbReference>
<proteinExistence type="predicted"/>
<dbReference type="PANTHER" id="PTHR46648">
    <property type="entry name" value="HIT FAMILY PROTEIN 1"/>
    <property type="match status" value="1"/>
</dbReference>
<dbReference type="PROSITE" id="PS51084">
    <property type="entry name" value="HIT_2"/>
    <property type="match status" value="1"/>
</dbReference>
<gene>
    <name evidence="3" type="ORF">GCM10009867_11560</name>
</gene>
<protein>
    <submittedName>
        <fullName evidence="3">HIT family protein</fullName>
    </submittedName>
</protein>
<accession>A0ABN3UIU5</accession>
<feature type="short sequence motif" description="Histidine triad motif" evidence="1">
    <location>
        <begin position="94"/>
        <end position="98"/>
    </location>
</feature>
<comment type="caution">
    <text evidence="3">The sequence shown here is derived from an EMBL/GenBank/DDBJ whole genome shotgun (WGS) entry which is preliminary data.</text>
</comment>